<proteinExistence type="predicted"/>
<comment type="caution">
    <text evidence="1">The sequence shown here is derived from an EMBL/GenBank/DDBJ whole genome shotgun (WGS) entry which is preliminary data.</text>
</comment>
<dbReference type="RefSeq" id="WP_287277029.1">
    <property type="nucleotide sequence ID" value="NZ_JAMYMY010000046.1"/>
</dbReference>
<keyword evidence="2" id="KW-1185">Reference proteome</keyword>
<dbReference type="EMBL" id="JAMYPJ010000041">
    <property type="protein sequence ID" value="MER8936023.1"/>
    <property type="molecule type" value="Genomic_DNA"/>
</dbReference>
<gene>
    <name evidence="1" type="ORF">NKI33_24070</name>
</gene>
<dbReference type="Proteomes" id="UP001464387">
    <property type="component" value="Unassembled WGS sequence"/>
</dbReference>
<reference evidence="1 2" key="1">
    <citation type="journal article" date="2024" name="Proc. Natl. Acad. Sci. U.S.A.">
        <title>The evolutionary genomics of adaptation to stress in wild rhizobium bacteria.</title>
        <authorList>
            <person name="Kehlet-Delgado H."/>
            <person name="Montoya A.P."/>
            <person name="Jensen K.T."/>
            <person name="Wendlandt C.E."/>
            <person name="Dexheimer C."/>
            <person name="Roberts M."/>
            <person name="Torres Martinez L."/>
            <person name="Friesen M.L."/>
            <person name="Griffitts J.S."/>
            <person name="Porter S.S."/>
        </authorList>
    </citation>
    <scope>NUCLEOTIDE SEQUENCE [LARGE SCALE GENOMIC DNA]</scope>
    <source>
        <strain evidence="1 2">M0729</strain>
    </source>
</reference>
<accession>A0ABV1YLF8</accession>
<protein>
    <submittedName>
        <fullName evidence="1">Uncharacterized protein</fullName>
    </submittedName>
</protein>
<organism evidence="1 2">
    <name type="scientific">Mesorhizobium opportunistum</name>
    <dbReference type="NCBI Taxonomy" id="593909"/>
    <lineage>
        <taxon>Bacteria</taxon>
        <taxon>Pseudomonadati</taxon>
        <taxon>Pseudomonadota</taxon>
        <taxon>Alphaproteobacteria</taxon>
        <taxon>Hyphomicrobiales</taxon>
        <taxon>Phyllobacteriaceae</taxon>
        <taxon>Mesorhizobium</taxon>
    </lineage>
</organism>
<evidence type="ECO:0000313" key="2">
    <source>
        <dbReference type="Proteomes" id="UP001464387"/>
    </source>
</evidence>
<name>A0ABV1YLF8_9HYPH</name>
<evidence type="ECO:0000313" key="1">
    <source>
        <dbReference type="EMBL" id="MER8936023.1"/>
    </source>
</evidence>
<sequence length="49" mass="5174">METVTVAKLCLATVVCFSQEFEHSQGGATIPLFCGLLAGRPHTVIAIGR</sequence>